<gene>
    <name evidence="2" type="ORF">g.27979</name>
</gene>
<evidence type="ECO:0000313" key="2">
    <source>
        <dbReference type="EMBL" id="JAS61632.1"/>
    </source>
</evidence>
<proteinExistence type="predicted"/>
<feature type="region of interest" description="Disordered" evidence="1">
    <location>
        <begin position="1"/>
        <end position="36"/>
    </location>
</feature>
<organism evidence="2">
    <name type="scientific">Cuerna arida</name>
    <dbReference type="NCBI Taxonomy" id="1464854"/>
    <lineage>
        <taxon>Eukaryota</taxon>
        <taxon>Metazoa</taxon>
        <taxon>Ecdysozoa</taxon>
        <taxon>Arthropoda</taxon>
        <taxon>Hexapoda</taxon>
        <taxon>Insecta</taxon>
        <taxon>Pterygota</taxon>
        <taxon>Neoptera</taxon>
        <taxon>Paraneoptera</taxon>
        <taxon>Hemiptera</taxon>
        <taxon>Auchenorrhyncha</taxon>
        <taxon>Membracoidea</taxon>
        <taxon>Cicadellidae</taxon>
        <taxon>Cicadellinae</taxon>
        <taxon>Proconiini</taxon>
        <taxon>Cuerna</taxon>
    </lineage>
</organism>
<feature type="compositionally biased region" description="Polar residues" evidence="1">
    <location>
        <begin position="19"/>
        <end position="36"/>
    </location>
</feature>
<name>A0A1B6GGR3_9HEMI</name>
<feature type="compositionally biased region" description="Low complexity" evidence="1">
    <location>
        <begin position="321"/>
        <end position="334"/>
    </location>
</feature>
<feature type="compositionally biased region" description="Polar residues" evidence="1">
    <location>
        <begin position="165"/>
        <end position="187"/>
    </location>
</feature>
<dbReference type="EMBL" id="GECZ01008137">
    <property type="protein sequence ID" value="JAS61632.1"/>
    <property type="molecule type" value="Transcribed_RNA"/>
</dbReference>
<protein>
    <submittedName>
        <fullName evidence="2">Uncharacterized protein</fullName>
    </submittedName>
</protein>
<sequence length="542" mass="61613">MENFDKIGSSRKGSRESKNISNNNRSHYSSHTEGDSSYTYTAKAQNASFLSPQSTDFASDAITSGQSGGISGHNSRRSDKPNENIKLMPFKVKDVMQMIKNNPAYRDKSPVMINMKENDIDRLIEQQRSGNLIRLTASQQQSLMESTRESPLSMSTRQSEEDKSIQQSPVSYAISSNDEVLQSSRTLAKQAPQPNKPPLGEAQTQQVFAMTGETVGSRGFRAQKSARRRPRARSRKASPARRPRSRRRPRSKVRSRSRRRRSRPTKIVRARSRRRSPIVVKKRRYHPAMDYCCNPYPMCDNTCTMTFQPHIFPRSPPPRSPSLRSPSPRSRPSRYVTSRAAFGNPISARNRIFLRDQSRSKNRQVIMNPTYSPYPPRITRSGMSVTCDCNLCQDKLQFIQPGVCTKRKDIWTNEYAIIPKKQINLIDPCEELDPLIYPRADNPCIRDGHGNPLTDCIGRPLRDPVGKKFLNFSADGSVLDTSIRGNFYTGQPPLCVKCPLPTNTCAPDATHNWWMSCGYPVQPDMSPFYRQVLAADHFQRRF</sequence>
<feature type="compositionally biased region" description="Basic residues" evidence="1">
    <location>
        <begin position="224"/>
        <end position="281"/>
    </location>
</feature>
<feature type="region of interest" description="Disordered" evidence="1">
    <location>
        <begin position="58"/>
        <end position="84"/>
    </location>
</feature>
<feature type="region of interest" description="Disordered" evidence="1">
    <location>
        <begin position="314"/>
        <end position="335"/>
    </location>
</feature>
<feature type="compositionally biased region" description="Polar residues" evidence="1">
    <location>
        <begin position="138"/>
        <end position="157"/>
    </location>
</feature>
<reference evidence="2" key="1">
    <citation type="submission" date="2015-11" db="EMBL/GenBank/DDBJ databases">
        <title>De novo transcriptome assembly of four potential Pierce s Disease insect vectors from Arizona vineyards.</title>
        <authorList>
            <person name="Tassone E.E."/>
        </authorList>
    </citation>
    <scope>NUCLEOTIDE SEQUENCE</scope>
</reference>
<accession>A0A1B6GGR3</accession>
<feature type="region of interest" description="Disordered" evidence="1">
    <location>
        <begin position="138"/>
        <end position="281"/>
    </location>
</feature>
<evidence type="ECO:0000256" key="1">
    <source>
        <dbReference type="SAM" id="MobiDB-lite"/>
    </source>
</evidence>
<dbReference type="AlphaFoldDB" id="A0A1B6GGR3"/>